<evidence type="ECO:0000313" key="5">
    <source>
        <dbReference type="EMBL" id="TKA43565.1"/>
    </source>
</evidence>
<dbReference type="Proteomes" id="UP001175353">
    <property type="component" value="Unassembled WGS sequence"/>
</dbReference>
<evidence type="ECO:0000313" key="7">
    <source>
        <dbReference type="Proteomes" id="UP001175353"/>
    </source>
</evidence>
<protein>
    <recommendedName>
        <fullName evidence="2">Ribosomal protein bL31m N-terminal domain-containing protein</fullName>
    </recommendedName>
</protein>
<evidence type="ECO:0000256" key="1">
    <source>
        <dbReference type="SAM" id="MobiDB-lite"/>
    </source>
</evidence>
<dbReference type="Gene3D" id="6.20.130.10">
    <property type="match status" value="1"/>
</dbReference>
<reference evidence="5 6" key="1">
    <citation type="submission" date="2017-03" db="EMBL/GenBank/DDBJ databases">
        <title>Genomes of endolithic fungi from Antarctica.</title>
        <authorList>
            <person name="Coleine C."/>
            <person name="Masonjones S."/>
            <person name="Stajich J.E."/>
        </authorList>
    </citation>
    <scope>NUCLEOTIDE SEQUENCE [LARGE SCALE GENOMIC DNA]</scope>
    <source>
        <strain evidence="5 6">CCFEE 5311</strain>
    </source>
</reference>
<dbReference type="GO" id="GO:0003735">
    <property type="term" value="F:structural constituent of ribosome"/>
    <property type="evidence" value="ECO:0007669"/>
    <property type="project" value="InterPro"/>
</dbReference>
<dbReference type="InterPro" id="IPR048874">
    <property type="entry name" value="Ribosomal_bL31m_N"/>
</dbReference>
<organism evidence="5 6">
    <name type="scientific">Friedmanniomyces endolithicus</name>
    <dbReference type="NCBI Taxonomy" id="329885"/>
    <lineage>
        <taxon>Eukaryota</taxon>
        <taxon>Fungi</taxon>
        <taxon>Dikarya</taxon>
        <taxon>Ascomycota</taxon>
        <taxon>Pezizomycotina</taxon>
        <taxon>Dothideomycetes</taxon>
        <taxon>Dothideomycetidae</taxon>
        <taxon>Mycosphaerellales</taxon>
        <taxon>Teratosphaeriaceae</taxon>
        <taxon>Friedmanniomyces</taxon>
    </lineage>
</organism>
<dbReference type="Proteomes" id="UP001168146">
    <property type="component" value="Unassembled WGS sequence"/>
</dbReference>
<dbReference type="GO" id="GO:0005762">
    <property type="term" value="C:mitochondrial large ribosomal subunit"/>
    <property type="evidence" value="ECO:0007669"/>
    <property type="project" value="InterPro"/>
</dbReference>
<dbReference type="OrthoDB" id="5587740at2759"/>
<feature type="region of interest" description="Disordered" evidence="1">
    <location>
        <begin position="102"/>
        <end position="132"/>
    </location>
</feature>
<dbReference type="Pfam" id="PF21492">
    <property type="entry name" value="bL31_N"/>
    <property type="match status" value="1"/>
</dbReference>
<feature type="domain" description="Ribosomal protein bL31m N-terminal" evidence="2">
    <location>
        <begin position="32"/>
        <end position="77"/>
    </location>
</feature>
<sequence>MHSLHARLHVLKPSLRTPYNHTQARHASLLRRPIRPYTFTQLITLSDGSTFTHRTTSPQPIYKSTRDTKNSVVWNPSSRKLLNVEEDEAGRLRRFRKRFGRGFDVDAEEKREEGPENTQLGEGVSDEPAQEEESLMDLIAASAAQQQQASGKKAAAVEVVGSVREPAKKSGKGKGGQK</sequence>
<evidence type="ECO:0000313" key="3">
    <source>
        <dbReference type="EMBL" id="KAK0319249.1"/>
    </source>
</evidence>
<dbReference type="AlphaFoldDB" id="A0A4U0V6X6"/>
<dbReference type="EMBL" id="NAJP01000018">
    <property type="protein sequence ID" value="TKA43565.1"/>
    <property type="molecule type" value="Genomic_DNA"/>
</dbReference>
<reference evidence="3" key="2">
    <citation type="submission" date="2021-12" db="EMBL/GenBank/DDBJ databases">
        <title>Black yeast isolated from Biological Soil Crust.</title>
        <authorList>
            <person name="Kurbessoian T."/>
        </authorList>
    </citation>
    <scope>NUCLEOTIDE SEQUENCE</scope>
    <source>
        <strain evidence="3">CCFEE 5208</strain>
    </source>
</reference>
<comment type="caution">
    <text evidence="5">The sequence shown here is derived from an EMBL/GenBank/DDBJ whole genome shotgun (WGS) entry which is preliminary data.</text>
</comment>
<dbReference type="STRING" id="329885.A0A4U0V6X6"/>
<gene>
    <name evidence="5" type="ORF">B0A54_05347</name>
    <name evidence="3" type="ORF">LTR82_009666</name>
    <name evidence="4" type="ORF">LTR91_006433</name>
</gene>
<evidence type="ECO:0000259" key="2">
    <source>
        <dbReference type="Pfam" id="PF21492"/>
    </source>
</evidence>
<keyword evidence="7" id="KW-1185">Reference proteome</keyword>
<dbReference type="EMBL" id="JAUJLE010000043">
    <property type="protein sequence ID" value="KAK0998293.1"/>
    <property type="molecule type" value="Genomic_DNA"/>
</dbReference>
<name>A0A4U0V6X6_9PEZI</name>
<dbReference type="Proteomes" id="UP000310066">
    <property type="component" value="Unassembled WGS sequence"/>
</dbReference>
<dbReference type="PANTHER" id="PTHR28174">
    <property type="entry name" value="54S RIBOSOMAL PROTEIN L36, MITOCHONDRIAL"/>
    <property type="match status" value="1"/>
</dbReference>
<feature type="compositionally biased region" description="Basic and acidic residues" evidence="1">
    <location>
        <begin position="102"/>
        <end position="114"/>
    </location>
</feature>
<proteinExistence type="predicted"/>
<evidence type="ECO:0000313" key="6">
    <source>
        <dbReference type="Proteomes" id="UP000310066"/>
    </source>
</evidence>
<evidence type="ECO:0000313" key="4">
    <source>
        <dbReference type="EMBL" id="KAK0998293.1"/>
    </source>
</evidence>
<reference evidence="4" key="3">
    <citation type="submission" date="2023-06" db="EMBL/GenBank/DDBJ databases">
        <title>Black Yeasts Isolated from many extreme environments.</title>
        <authorList>
            <person name="Coleine C."/>
            <person name="Stajich J.E."/>
            <person name="Selbmann L."/>
        </authorList>
    </citation>
    <scope>NUCLEOTIDE SEQUENCE</scope>
    <source>
        <strain evidence="4">CCFEE 5200</strain>
    </source>
</reference>
<dbReference type="PANTHER" id="PTHR28174:SF1">
    <property type="entry name" value="LARGE RIBOSOMAL SUBUNIT PROTEIN BL31M"/>
    <property type="match status" value="1"/>
</dbReference>
<dbReference type="GO" id="GO:0032543">
    <property type="term" value="P:mitochondrial translation"/>
    <property type="evidence" value="ECO:0007669"/>
    <property type="project" value="InterPro"/>
</dbReference>
<dbReference type="EMBL" id="JASUXU010000031">
    <property type="protein sequence ID" value="KAK0319249.1"/>
    <property type="molecule type" value="Genomic_DNA"/>
</dbReference>
<dbReference type="InterPro" id="IPR034600">
    <property type="entry name" value="Ribosomal_bL31m"/>
</dbReference>
<accession>A0A4U0V6X6</accession>